<dbReference type="PROSITE" id="PS00909">
    <property type="entry name" value="MR_MLE_2"/>
    <property type="match status" value="1"/>
</dbReference>
<reference evidence="9 10" key="1">
    <citation type="submission" date="2018-03" db="EMBL/GenBank/DDBJ databases">
        <title>Whole genome sequencing of Histamine producing bacteria.</title>
        <authorList>
            <person name="Butler K."/>
        </authorList>
    </citation>
    <scope>NUCLEOTIDE SEQUENCE [LARGE SCALE GENOMIC DNA]</scope>
    <source>
        <strain evidence="9 10">ATCC 19614</strain>
    </source>
</reference>
<dbReference type="Proteomes" id="UP000241803">
    <property type="component" value="Unassembled WGS sequence"/>
</dbReference>
<dbReference type="NCBIfam" id="NF011708">
    <property type="entry name" value="PRK15129.1"/>
    <property type="match status" value="1"/>
</dbReference>
<dbReference type="InterPro" id="IPR029065">
    <property type="entry name" value="Enolase_C-like"/>
</dbReference>
<evidence type="ECO:0000256" key="5">
    <source>
        <dbReference type="PIRSR" id="PIRSR634603-1"/>
    </source>
</evidence>
<name>A0A2T3L8S9_9GAMM</name>
<evidence type="ECO:0000259" key="8">
    <source>
        <dbReference type="SMART" id="SM00922"/>
    </source>
</evidence>
<evidence type="ECO:0000313" key="9">
    <source>
        <dbReference type="EMBL" id="PSV47405.1"/>
    </source>
</evidence>
<sequence length="339" mass="37116">MKITAIHEQFPLARSFTISRGSRTHVDVVKVTIEHNGIIAEGECTPYARYGETVESVIEQIKHVANHAEHHSSLHDSDLSSSNLYNLELHQSLPQLLPAGAARNAIDCALWRLEQQQKGIEFPIQSFGIQSNIITAMTVSIDTPEIMAEQAREYCELGAKLLKVKLDSEQVIERVKAIRTAIQVIAPDTKIILDANEAWGELDLSAIFSQLAELNITMIEQPVAKGEDDKLLGIPHPVPLCADESCHTSQDLALLLGCYEMVNIKLDKTGGLTEALALESKAIEMGFTVMMGCMLGTSLAMEAALPIAARAEIVDLDGPVLLAHDRENGLRYQSGYIVI</sequence>
<dbReference type="RefSeq" id="WP_107253581.1">
    <property type="nucleotide sequence ID" value="NZ_PYOC01000003.1"/>
</dbReference>
<evidence type="ECO:0000313" key="10">
    <source>
        <dbReference type="Proteomes" id="UP000241803"/>
    </source>
</evidence>
<dbReference type="Pfam" id="PF13378">
    <property type="entry name" value="MR_MLE_C"/>
    <property type="match status" value="1"/>
</dbReference>
<evidence type="ECO:0000256" key="7">
    <source>
        <dbReference type="RuleBase" id="RU366006"/>
    </source>
</evidence>
<dbReference type="GO" id="GO:0009063">
    <property type="term" value="P:amino acid catabolic process"/>
    <property type="evidence" value="ECO:0007669"/>
    <property type="project" value="InterPro"/>
</dbReference>
<keyword evidence="10" id="KW-1185">Reference proteome</keyword>
<dbReference type="SFLD" id="SFLDF00010">
    <property type="entry name" value="dipeptide_epimerase"/>
    <property type="match status" value="1"/>
</dbReference>
<dbReference type="InterPro" id="IPR013342">
    <property type="entry name" value="Mandelate_racemase_C"/>
</dbReference>
<protein>
    <recommendedName>
        <fullName evidence="7">Dipeptide epimerase</fullName>
        <ecNumber evidence="7">5.1.1.-</ecNumber>
    </recommendedName>
</protein>
<dbReference type="SFLD" id="SFLDG00180">
    <property type="entry name" value="muconate_cycloisomerase"/>
    <property type="match status" value="1"/>
</dbReference>
<feature type="domain" description="Mandelate racemase/muconate lactonizing enzyme C-terminal" evidence="8">
    <location>
        <begin position="144"/>
        <end position="241"/>
    </location>
</feature>
<evidence type="ECO:0000256" key="3">
    <source>
        <dbReference type="ARBA" id="ARBA00022842"/>
    </source>
</evidence>
<dbReference type="EC" id="5.1.1.-" evidence="7"/>
<feature type="active site" description="Proton acceptor; specific for (S)-substrate epimerization" evidence="5">
    <location>
        <position position="265"/>
    </location>
</feature>
<proteinExistence type="inferred from homology"/>
<organism evidence="9 10">
    <name type="scientific">Photobacterium indicum</name>
    <dbReference type="NCBI Taxonomy" id="81447"/>
    <lineage>
        <taxon>Bacteria</taxon>
        <taxon>Pseudomonadati</taxon>
        <taxon>Pseudomonadota</taxon>
        <taxon>Gammaproteobacteria</taxon>
        <taxon>Vibrionales</taxon>
        <taxon>Vibrionaceae</taxon>
        <taxon>Photobacterium</taxon>
    </lineage>
</organism>
<keyword evidence="4 7" id="KW-0413">Isomerase</keyword>
<feature type="binding site" evidence="6">
    <location>
        <position position="243"/>
    </location>
    <ligand>
        <name>Mg(2+)</name>
        <dbReference type="ChEBI" id="CHEBI:18420"/>
    </ligand>
</feature>
<dbReference type="InterPro" id="IPR018110">
    <property type="entry name" value="Mandel_Rmase/mucon_lact_enz_CS"/>
</dbReference>
<dbReference type="Gene3D" id="3.20.20.120">
    <property type="entry name" value="Enolase-like C-terminal domain"/>
    <property type="match status" value="1"/>
</dbReference>
<dbReference type="Gene3D" id="3.30.390.10">
    <property type="entry name" value="Enolase-like, N-terminal domain"/>
    <property type="match status" value="1"/>
</dbReference>
<feature type="binding site" evidence="6">
    <location>
        <position position="194"/>
    </location>
    <ligand>
        <name>Mg(2+)</name>
        <dbReference type="ChEBI" id="CHEBI:18420"/>
    </ligand>
</feature>
<comment type="similarity">
    <text evidence="1 7">Belongs to the mandelate racemase/muconate lactonizing enzyme family.</text>
</comment>
<feature type="binding site" evidence="6">
    <location>
        <position position="220"/>
    </location>
    <ligand>
        <name>Mg(2+)</name>
        <dbReference type="ChEBI" id="CHEBI:18420"/>
    </ligand>
</feature>
<dbReference type="InterPro" id="IPR029017">
    <property type="entry name" value="Enolase-like_N"/>
</dbReference>
<evidence type="ECO:0000256" key="1">
    <source>
        <dbReference type="ARBA" id="ARBA00008031"/>
    </source>
</evidence>
<comment type="cofactor">
    <cofactor evidence="6 7">
        <name>Mg(2+)</name>
        <dbReference type="ChEBI" id="CHEBI:18420"/>
    </cofactor>
    <text evidence="6 7">Binds 1 Mg(2+) ion per subunit.</text>
</comment>
<dbReference type="GO" id="GO:0006518">
    <property type="term" value="P:peptide metabolic process"/>
    <property type="evidence" value="ECO:0007669"/>
    <property type="project" value="UniProtKB-ARBA"/>
</dbReference>
<dbReference type="GO" id="GO:0016855">
    <property type="term" value="F:racemase and epimerase activity, acting on amino acids and derivatives"/>
    <property type="evidence" value="ECO:0007669"/>
    <property type="project" value="UniProtKB-UniRule"/>
</dbReference>
<dbReference type="SMART" id="SM00922">
    <property type="entry name" value="MR_MLE"/>
    <property type="match status" value="1"/>
</dbReference>
<dbReference type="NCBIfam" id="NF042940">
    <property type="entry name" value="racemase_DgcA"/>
    <property type="match status" value="1"/>
</dbReference>
<dbReference type="AlphaFoldDB" id="A0A2T3L8S9"/>
<comment type="caution">
    <text evidence="9">The sequence shown here is derived from an EMBL/GenBank/DDBJ whole genome shotgun (WGS) entry which is preliminary data.</text>
</comment>
<dbReference type="CDD" id="cd03319">
    <property type="entry name" value="L-Ala-DL-Glu_epimerase"/>
    <property type="match status" value="1"/>
</dbReference>
<dbReference type="SUPFAM" id="SSF54826">
    <property type="entry name" value="Enolase N-terminal domain-like"/>
    <property type="match status" value="1"/>
</dbReference>
<dbReference type="InterPro" id="IPR034603">
    <property type="entry name" value="Dipeptide_epimerase"/>
</dbReference>
<feature type="active site" description="Proton acceptor; specific for (R)-substrate epimerization" evidence="5">
    <location>
        <position position="165"/>
    </location>
</feature>
<evidence type="ECO:0000256" key="2">
    <source>
        <dbReference type="ARBA" id="ARBA00022723"/>
    </source>
</evidence>
<evidence type="ECO:0000256" key="6">
    <source>
        <dbReference type="PIRSR" id="PIRSR634603-3"/>
    </source>
</evidence>
<accession>A0A2T3L8S9</accession>
<dbReference type="InterPro" id="IPR013341">
    <property type="entry name" value="Mandelate_racemase_N_dom"/>
</dbReference>
<gene>
    <name evidence="9" type="ORF">C9J47_11030</name>
</gene>
<dbReference type="SFLD" id="SFLDS00001">
    <property type="entry name" value="Enolase"/>
    <property type="match status" value="1"/>
</dbReference>
<keyword evidence="2 6" id="KW-0479">Metal-binding</keyword>
<dbReference type="GO" id="GO:0046872">
    <property type="term" value="F:metal ion binding"/>
    <property type="evidence" value="ECO:0007669"/>
    <property type="project" value="UniProtKB-KW"/>
</dbReference>
<dbReference type="SUPFAM" id="SSF51604">
    <property type="entry name" value="Enolase C-terminal domain-like"/>
    <property type="match status" value="1"/>
</dbReference>
<evidence type="ECO:0000256" key="4">
    <source>
        <dbReference type="ARBA" id="ARBA00023235"/>
    </source>
</evidence>
<keyword evidence="3 6" id="KW-0460">Magnesium</keyword>
<dbReference type="InterPro" id="IPR036849">
    <property type="entry name" value="Enolase-like_C_sf"/>
</dbReference>
<dbReference type="PANTHER" id="PTHR48073">
    <property type="entry name" value="O-SUCCINYLBENZOATE SYNTHASE-RELATED"/>
    <property type="match status" value="1"/>
</dbReference>
<dbReference type="EMBL" id="PYOC01000003">
    <property type="protein sequence ID" value="PSV47405.1"/>
    <property type="molecule type" value="Genomic_DNA"/>
</dbReference>
<dbReference type="PANTHER" id="PTHR48073:SF2">
    <property type="entry name" value="O-SUCCINYLBENZOATE SYNTHASE"/>
    <property type="match status" value="1"/>
</dbReference>
<dbReference type="Pfam" id="PF02746">
    <property type="entry name" value="MR_MLE_N"/>
    <property type="match status" value="1"/>
</dbReference>